<dbReference type="Proteomes" id="UP000431080">
    <property type="component" value="Unassembled WGS sequence"/>
</dbReference>
<evidence type="ECO:0000313" key="1">
    <source>
        <dbReference type="EMBL" id="MRG60072.1"/>
    </source>
</evidence>
<organism evidence="1 2">
    <name type="scientific">Agromyces agglutinans</name>
    <dbReference type="NCBI Taxonomy" id="2662258"/>
    <lineage>
        <taxon>Bacteria</taxon>
        <taxon>Bacillati</taxon>
        <taxon>Actinomycetota</taxon>
        <taxon>Actinomycetes</taxon>
        <taxon>Micrococcales</taxon>
        <taxon>Microbacteriaceae</taxon>
        <taxon>Agromyces</taxon>
    </lineage>
</organism>
<dbReference type="EMBL" id="WJIF01000004">
    <property type="protein sequence ID" value="MRG60072.1"/>
    <property type="molecule type" value="Genomic_DNA"/>
</dbReference>
<comment type="caution">
    <text evidence="1">The sequence shown here is derived from an EMBL/GenBank/DDBJ whole genome shotgun (WGS) entry which is preliminary data.</text>
</comment>
<name>A0A6I2F5X2_9MICO</name>
<dbReference type="RefSeq" id="WP_153684525.1">
    <property type="nucleotide sequence ID" value="NZ_WJIF01000004.1"/>
</dbReference>
<protein>
    <submittedName>
        <fullName evidence="1">Uncharacterized protein</fullName>
    </submittedName>
</protein>
<evidence type="ECO:0000313" key="2">
    <source>
        <dbReference type="Proteomes" id="UP000431080"/>
    </source>
</evidence>
<gene>
    <name evidence="1" type="ORF">GE115_09340</name>
</gene>
<proteinExistence type="predicted"/>
<dbReference type="AlphaFoldDB" id="A0A6I2F5X2"/>
<sequence>MGESKAYSRAGVASREPLLAERLGLTADSAVAVRGEVPVPELAEALADVGRVLPWDAEVVVTVVGTPDQLDGLPVWLVECGVVAPTWVVHGAALAGEAGEASVRDALRDAGFTTIGSCAVADGWQAVRAVPPRLA</sequence>
<keyword evidence="2" id="KW-1185">Reference proteome</keyword>
<reference evidence="1 2" key="1">
    <citation type="submission" date="2019-10" db="EMBL/GenBank/DDBJ databases">
        <authorList>
            <person name="Nie G."/>
            <person name="Ming H."/>
            <person name="Yi B."/>
        </authorList>
    </citation>
    <scope>NUCLEOTIDE SEQUENCE [LARGE SCALE GENOMIC DNA]</scope>
    <source>
        <strain evidence="1 2">CFH 90414</strain>
    </source>
</reference>
<accession>A0A6I2F5X2</accession>